<dbReference type="InterPro" id="IPR019787">
    <property type="entry name" value="Znf_PHD-finger"/>
</dbReference>
<dbReference type="InterPro" id="IPR047171">
    <property type="entry name" value="BAZ1A"/>
</dbReference>
<dbReference type="GO" id="GO:0008270">
    <property type="term" value="F:zinc ion binding"/>
    <property type="evidence" value="ECO:0007669"/>
    <property type="project" value="UniProtKB-KW"/>
</dbReference>
<dbReference type="InterPro" id="IPR013083">
    <property type="entry name" value="Znf_RING/FYVE/PHD"/>
</dbReference>
<evidence type="ECO:0008006" key="10">
    <source>
        <dbReference type="Google" id="ProtNLM"/>
    </source>
</evidence>
<dbReference type="Gene3D" id="3.30.40.100">
    <property type="match status" value="1"/>
</dbReference>
<evidence type="ECO:0000256" key="1">
    <source>
        <dbReference type="ARBA" id="ARBA00022723"/>
    </source>
</evidence>
<dbReference type="GO" id="GO:0006338">
    <property type="term" value="P:chromatin remodeling"/>
    <property type="evidence" value="ECO:0007669"/>
    <property type="project" value="InterPro"/>
</dbReference>
<dbReference type="PROSITE" id="PS50016">
    <property type="entry name" value="ZF_PHD_2"/>
    <property type="match status" value="1"/>
</dbReference>
<dbReference type="GO" id="GO:0000228">
    <property type="term" value="C:nuclear chromosome"/>
    <property type="evidence" value="ECO:0007669"/>
    <property type="project" value="TreeGrafter"/>
</dbReference>
<organism evidence="8 9">
    <name type="scientific">Solanum commersonii</name>
    <name type="common">Commerson's wild potato</name>
    <name type="synonym">Commerson's nightshade</name>
    <dbReference type="NCBI Taxonomy" id="4109"/>
    <lineage>
        <taxon>Eukaryota</taxon>
        <taxon>Viridiplantae</taxon>
        <taxon>Streptophyta</taxon>
        <taxon>Embryophyta</taxon>
        <taxon>Tracheophyta</taxon>
        <taxon>Spermatophyta</taxon>
        <taxon>Magnoliopsida</taxon>
        <taxon>eudicotyledons</taxon>
        <taxon>Gunneridae</taxon>
        <taxon>Pentapetalae</taxon>
        <taxon>asterids</taxon>
        <taxon>lamiids</taxon>
        <taxon>Solanales</taxon>
        <taxon>Solanaceae</taxon>
        <taxon>Solanoideae</taxon>
        <taxon>Solaneae</taxon>
        <taxon>Solanum</taxon>
    </lineage>
</organism>
<dbReference type="GO" id="GO:0031445">
    <property type="term" value="P:regulation of heterochromatin formation"/>
    <property type="evidence" value="ECO:0007669"/>
    <property type="project" value="TreeGrafter"/>
</dbReference>
<feature type="domain" description="PHD-type" evidence="6">
    <location>
        <begin position="315"/>
        <end position="365"/>
    </location>
</feature>
<dbReference type="PANTHER" id="PTHR46510">
    <property type="entry name" value="BROMODOMAIN ADJACENT TO ZINC FINGER DOMAIN PROTEIN 1A"/>
    <property type="match status" value="1"/>
</dbReference>
<gene>
    <name evidence="8" type="ORF">H5410_007259</name>
</gene>
<dbReference type="InterPro" id="IPR001965">
    <property type="entry name" value="Znf_PHD"/>
</dbReference>
<dbReference type="GO" id="GO:0003677">
    <property type="term" value="F:DNA binding"/>
    <property type="evidence" value="ECO:0007669"/>
    <property type="project" value="TreeGrafter"/>
</dbReference>
<feature type="non-terminal residue" evidence="8">
    <location>
        <position position="566"/>
    </location>
</feature>
<feature type="region of interest" description="Disordered" evidence="5">
    <location>
        <begin position="202"/>
        <end position="221"/>
    </location>
</feature>
<dbReference type="PANTHER" id="PTHR46510:SF1">
    <property type="entry name" value="BROMODOMAIN ADJACENT TO ZINC FINGER DOMAIN PROTEIN 1A"/>
    <property type="match status" value="1"/>
</dbReference>
<dbReference type="AlphaFoldDB" id="A0A9J6AC45"/>
<dbReference type="InterPro" id="IPR011011">
    <property type="entry name" value="Znf_FYVE_PHD"/>
</dbReference>
<evidence type="ECO:0000313" key="9">
    <source>
        <dbReference type="Proteomes" id="UP000824120"/>
    </source>
</evidence>
<name>A0A9J6AC45_SOLCO</name>
<dbReference type="Pfam" id="PF00628">
    <property type="entry name" value="PHD"/>
    <property type="match status" value="1"/>
</dbReference>
<evidence type="ECO:0000259" key="6">
    <source>
        <dbReference type="PROSITE" id="PS50016"/>
    </source>
</evidence>
<dbReference type="Gene3D" id="3.30.40.10">
    <property type="entry name" value="Zinc/RING finger domain, C3HC4 (zinc finger)"/>
    <property type="match status" value="1"/>
</dbReference>
<evidence type="ECO:0000256" key="2">
    <source>
        <dbReference type="ARBA" id="ARBA00022771"/>
    </source>
</evidence>
<dbReference type="PROSITE" id="PS51050">
    <property type="entry name" value="ZF_CW"/>
    <property type="match status" value="1"/>
</dbReference>
<evidence type="ECO:0000259" key="7">
    <source>
        <dbReference type="PROSITE" id="PS51050"/>
    </source>
</evidence>
<comment type="caution">
    <text evidence="8">The sequence shown here is derived from an EMBL/GenBank/DDBJ whole genome shotgun (WGS) entry which is preliminary data.</text>
</comment>
<protein>
    <recommendedName>
        <fullName evidence="10">PHD-type domain-containing protein</fullName>
    </recommendedName>
</protein>
<accession>A0A9J6AC45</accession>
<keyword evidence="3" id="KW-0862">Zinc</keyword>
<evidence type="ECO:0000256" key="5">
    <source>
        <dbReference type="SAM" id="MobiDB-lite"/>
    </source>
</evidence>
<evidence type="ECO:0000256" key="4">
    <source>
        <dbReference type="PROSITE-ProRule" id="PRU00146"/>
    </source>
</evidence>
<sequence>EHNNNKKALILNLIGCIGAYHFGGCTHKQEKDNSFILVCGSIDMLIQNYLSGCKETSFATSFSSEITKQASCDQGSGAELSEMSPEKDKCPLVVCIESDSKDGDPCSLNSLDGPRPSTFSAMSGSSKPIVYRRKKFKRNPLPTFFIEPSAEVRPSNGCPSELCSEVHSGTLKEGIVAAEKLTTATPVLLPSECNRGNLLSKSNSCDGRPEGEEQCSEAASRSDMQRTSNVCINDSHSSSKCNLDFGSSSLKTVVDDAGECSSSGALFPERLGDNMLEKDICAAILRGYGLLEKVVVTKLQASTEDFYTSSDNCCLISCKTCDCSESTVKMLICDNCDDAYHLLCCKPHIKIAPEDEWFCQTCLIKKQKLLKKSSCNESSSNSPSEGVSGPTALMLKDTGYRTRVRISKKYQAEIPDWTGPVTEFRASYVLIRFTLIYENLAYRNAINIYCYDIVVYLSCLYLLSVPAALVLMKRFDAVRLVVVVNHLKSDFQRISACEQSSNEHLRISSIGNWLQCRQVIEGFGKRVDGSICGKWRRAPLFEVQTDKWECFRSVLWDPAHADCAVP</sequence>
<evidence type="ECO:0000256" key="3">
    <source>
        <dbReference type="ARBA" id="ARBA00022833"/>
    </source>
</evidence>
<dbReference type="SUPFAM" id="SSF57903">
    <property type="entry name" value="FYVE/PHD zinc finger"/>
    <property type="match status" value="1"/>
</dbReference>
<keyword evidence="2 4" id="KW-0863">Zinc-finger</keyword>
<dbReference type="GO" id="GO:0045740">
    <property type="term" value="P:positive regulation of DNA replication"/>
    <property type="evidence" value="ECO:0007669"/>
    <property type="project" value="TreeGrafter"/>
</dbReference>
<dbReference type="EMBL" id="JACXVP010000002">
    <property type="protein sequence ID" value="KAG5622041.1"/>
    <property type="molecule type" value="Genomic_DNA"/>
</dbReference>
<reference evidence="8 9" key="1">
    <citation type="submission" date="2020-09" db="EMBL/GenBank/DDBJ databases">
        <title>De no assembly of potato wild relative species, Solanum commersonii.</title>
        <authorList>
            <person name="Cho K."/>
        </authorList>
    </citation>
    <scope>NUCLEOTIDE SEQUENCE [LARGE SCALE GENOMIC DNA]</scope>
    <source>
        <strain evidence="8">LZ3.2</strain>
        <tissue evidence="8">Leaf</tissue>
    </source>
</reference>
<evidence type="ECO:0000313" key="8">
    <source>
        <dbReference type="EMBL" id="KAG5622041.1"/>
    </source>
</evidence>
<feature type="non-terminal residue" evidence="8">
    <location>
        <position position="1"/>
    </location>
</feature>
<proteinExistence type="predicted"/>
<dbReference type="GO" id="GO:0006355">
    <property type="term" value="P:regulation of DNA-templated transcription"/>
    <property type="evidence" value="ECO:0007669"/>
    <property type="project" value="TreeGrafter"/>
</dbReference>
<feature type="domain" description="CW-type" evidence="7">
    <location>
        <begin position="507"/>
        <end position="566"/>
    </location>
</feature>
<dbReference type="SMART" id="SM00249">
    <property type="entry name" value="PHD"/>
    <property type="match status" value="1"/>
</dbReference>
<dbReference type="InterPro" id="IPR019786">
    <property type="entry name" value="Zinc_finger_PHD-type_CS"/>
</dbReference>
<dbReference type="PROSITE" id="PS01359">
    <property type="entry name" value="ZF_PHD_1"/>
    <property type="match status" value="1"/>
</dbReference>
<keyword evidence="1" id="KW-0479">Metal-binding</keyword>
<dbReference type="Proteomes" id="UP000824120">
    <property type="component" value="Chromosome 2"/>
</dbReference>
<dbReference type="OrthoDB" id="787137at2759"/>
<dbReference type="GO" id="GO:0008623">
    <property type="term" value="C:CHRAC"/>
    <property type="evidence" value="ECO:0007669"/>
    <property type="project" value="TreeGrafter"/>
</dbReference>
<keyword evidence="9" id="KW-1185">Reference proteome</keyword>
<dbReference type="InterPro" id="IPR011124">
    <property type="entry name" value="Znf_CW"/>
</dbReference>